<dbReference type="SUPFAM" id="SSF103511">
    <property type="entry name" value="Chlorophyll a-b binding protein"/>
    <property type="match status" value="1"/>
</dbReference>
<evidence type="ECO:0000256" key="5">
    <source>
        <dbReference type="ARBA" id="ARBA00022991"/>
    </source>
</evidence>
<feature type="binding site" evidence="6">
    <location>
        <position position="241"/>
    </location>
    <ligand>
        <name>chlorophyll a</name>
        <dbReference type="ChEBI" id="CHEBI:58416"/>
        <label>1</label>
    </ligand>
</feature>
<evidence type="ECO:0000256" key="6">
    <source>
        <dbReference type="PIRSR" id="PIRSR601344-1"/>
    </source>
</evidence>
<dbReference type="GO" id="GO:0009765">
    <property type="term" value="P:photosynthesis, light harvesting"/>
    <property type="evidence" value="ECO:0007669"/>
    <property type="project" value="InterPro"/>
</dbReference>
<dbReference type="GO" id="GO:0009522">
    <property type="term" value="C:photosystem I"/>
    <property type="evidence" value="ECO:0007669"/>
    <property type="project" value="UniProtKB-KW"/>
</dbReference>
<dbReference type="PANTHER" id="PTHR21649">
    <property type="entry name" value="CHLOROPHYLL A/B BINDING PROTEIN"/>
    <property type="match status" value="1"/>
</dbReference>
<organism evidence="9 10">
    <name type="scientific">Chloropicon roscoffensis</name>
    <dbReference type="NCBI Taxonomy" id="1461544"/>
    <lineage>
        <taxon>Eukaryota</taxon>
        <taxon>Viridiplantae</taxon>
        <taxon>Chlorophyta</taxon>
        <taxon>Chloropicophyceae</taxon>
        <taxon>Chloropicales</taxon>
        <taxon>Chloropicaceae</taxon>
        <taxon>Chloropicon</taxon>
    </lineage>
</organism>
<feature type="binding site" description="axial binding residue" evidence="6">
    <location>
        <position position="53"/>
    </location>
    <ligand>
        <name>chlorophyll b</name>
        <dbReference type="ChEBI" id="CHEBI:61721"/>
        <label>1</label>
    </ligand>
    <ligandPart>
        <name>Mg</name>
        <dbReference type="ChEBI" id="CHEBI:25107"/>
    </ligandPart>
</feature>
<keyword evidence="10" id="KW-1185">Reference proteome</keyword>
<comment type="function">
    <text evidence="7">The light-harvesting complex (LHC) functions as a light receptor, it captures and delivers excitation energy to photosystems with which it is closely associated.</text>
</comment>
<keyword evidence="1 6" id="KW-0148">Chlorophyll</keyword>
<dbReference type="InterPro" id="IPR022796">
    <property type="entry name" value="Chloroa_b-bind"/>
</dbReference>
<feature type="region of interest" description="Disordered" evidence="8">
    <location>
        <begin position="1"/>
        <end position="41"/>
    </location>
</feature>
<keyword evidence="7" id="KW-0603">Photosystem I</keyword>
<accession>A0AAX4PD89</accession>
<comment type="similarity">
    <text evidence="7">Belongs to the light-harvesting chlorophyll a/b-binding (LHC) protein family.</text>
</comment>
<keyword evidence="4 7" id="KW-0934">Plastid</keyword>
<feature type="binding site" evidence="6">
    <location>
        <position position="136"/>
    </location>
    <ligand>
        <name>chlorophyll a</name>
        <dbReference type="ChEBI" id="CHEBI:58416"/>
        <label>1</label>
    </ligand>
</feature>
<evidence type="ECO:0000256" key="7">
    <source>
        <dbReference type="RuleBase" id="RU363080"/>
    </source>
</evidence>
<feature type="binding site" description="axial binding residue" evidence="6">
    <location>
        <position position="207"/>
    </location>
    <ligand>
        <name>chlorophyll b</name>
        <dbReference type="ChEBI" id="CHEBI:61721"/>
        <label>1</label>
    </ligand>
    <ligandPart>
        <name>Mg</name>
        <dbReference type="ChEBI" id="CHEBI:25107"/>
    </ligandPart>
</feature>
<feature type="binding site" evidence="6">
    <location>
        <position position="79"/>
    </location>
    <ligand>
        <name>chlorophyll a</name>
        <dbReference type="ChEBI" id="CHEBI:58416"/>
        <label>1</label>
    </ligand>
</feature>
<protein>
    <recommendedName>
        <fullName evidence="7">Chlorophyll a-b binding protein, chloroplastic</fullName>
    </recommendedName>
</protein>
<feature type="binding site" evidence="6">
    <location>
        <position position="253"/>
    </location>
    <ligand>
        <name>chlorophyll a</name>
        <dbReference type="ChEBI" id="CHEBI:58416"/>
        <label>1</label>
    </ligand>
</feature>
<feature type="binding site" evidence="6">
    <location>
        <position position="236"/>
    </location>
    <ligand>
        <name>chlorophyll a</name>
        <dbReference type="ChEBI" id="CHEBI:58416"/>
        <label>1</label>
    </ligand>
</feature>
<dbReference type="Pfam" id="PF00504">
    <property type="entry name" value="Chloroa_b-bind"/>
    <property type="match status" value="1"/>
</dbReference>
<keyword evidence="5 7" id="KW-0157">Chromophore</keyword>
<evidence type="ECO:0000256" key="1">
    <source>
        <dbReference type="ARBA" id="ARBA00022494"/>
    </source>
</evidence>
<feature type="binding site" description="axial binding residue" evidence="6">
    <location>
        <position position="198"/>
    </location>
    <ligand>
        <name>chlorophyll b</name>
        <dbReference type="ChEBI" id="CHEBI:61721"/>
        <label>1</label>
    </ligand>
    <ligandPart>
        <name>Mg</name>
        <dbReference type="ChEBI" id="CHEBI:25107"/>
    </ligandPart>
</feature>
<keyword evidence="7" id="KW-0793">Thylakoid</keyword>
<dbReference type="Gene3D" id="1.10.3460.10">
    <property type="entry name" value="Chlorophyll a/b binding protein domain"/>
    <property type="match status" value="1"/>
</dbReference>
<sequence>MNKMITKKNATSMLRLGGGKKKAAAKKKTTPRKTGTVRQGGVGYKKFEGRPLYLPDIEPPAWLDGSMVGDRGFDPLGLSKPTEFIQMDLDALDQNKAVNKAGGVVGTITPDIDQVSGDSLSPYSEAFGLQRFRECELIHGRWCMLATLGIIVGESATGVSWQNAGEYILNGGTYAGLQVPFDVTQTSYIEGILMLGVEVLRNTERDLEKRCYPGGAFDPLGFASDSEKSINLKEAEIRHSRLAMVAMFGLGTQALFFNKGCLESLTYFGNSFSGGN</sequence>
<dbReference type="AlphaFoldDB" id="A0AAX4PD89"/>
<comment type="subcellular location">
    <subcellularLocation>
        <location evidence="7">Plastid</location>
        <location evidence="7">Chloroplast thylakoid membrane</location>
    </subcellularLocation>
</comment>
<feature type="binding site" evidence="6">
    <location>
        <position position="139"/>
    </location>
    <ligand>
        <name>chlorophyll a</name>
        <dbReference type="ChEBI" id="CHEBI:58416"/>
        <label>1</label>
    </ligand>
</feature>
<evidence type="ECO:0000256" key="3">
    <source>
        <dbReference type="ARBA" id="ARBA00022531"/>
    </source>
</evidence>
<keyword evidence="7" id="KW-0604">Photosystem II</keyword>
<dbReference type="Proteomes" id="UP001472866">
    <property type="component" value="Chromosome 09"/>
</dbReference>
<dbReference type="GO" id="GO:0009535">
    <property type="term" value="C:chloroplast thylakoid membrane"/>
    <property type="evidence" value="ECO:0007669"/>
    <property type="project" value="UniProtKB-SubCell"/>
</dbReference>
<keyword evidence="2 7" id="KW-0150">Chloroplast</keyword>
<feature type="compositionally biased region" description="Basic residues" evidence="8">
    <location>
        <begin position="18"/>
        <end position="31"/>
    </location>
</feature>
<gene>
    <name evidence="9" type="ORF">HKI87_09g57770</name>
</gene>
<evidence type="ECO:0000313" key="10">
    <source>
        <dbReference type="Proteomes" id="UP001472866"/>
    </source>
</evidence>
<keyword evidence="3 7" id="KW-0602">Photosynthesis</keyword>
<proteinExistence type="inferred from homology"/>
<evidence type="ECO:0000256" key="4">
    <source>
        <dbReference type="ARBA" id="ARBA00022640"/>
    </source>
</evidence>
<evidence type="ECO:0000256" key="8">
    <source>
        <dbReference type="SAM" id="MobiDB-lite"/>
    </source>
</evidence>
<dbReference type="InterPro" id="IPR001344">
    <property type="entry name" value="Chloro_AB-bd_pln"/>
</dbReference>
<name>A0AAX4PD89_9CHLO</name>
<dbReference type="GO" id="GO:0009523">
    <property type="term" value="C:photosystem II"/>
    <property type="evidence" value="ECO:0007669"/>
    <property type="project" value="UniProtKB-KW"/>
</dbReference>
<evidence type="ECO:0000256" key="2">
    <source>
        <dbReference type="ARBA" id="ARBA00022528"/>
    </source>
</evidence>
<dbReference type="GO" id="GO:0016168">
    <property type="term" value="F:chlorophyll binding"/>
    <property type="evidence" value="ECO:0007669"/>
    <property type="project" value="UniProtKB-KW"/>
</dbReference>
<reference evidence="9 10" key="1">
    <citation type="submission" date="2024-03" db="EMBL/GenBank/DDBJ databases">
        <title>Complete genome sequence of the green alga Chloropicon roscoffensis RCC1871.</title>
        <authorList>
            <person name="Lemieux C."/>
            <person name="Pombert J.-F."/>
            <person name="Otis C."/>
            <person name="Turmel M."/>
        </authorList>
    </citation>
    <scope>NUCLEOTIDE SEQUENCE [LARGE SCALE GENOMIC DNA]</scope>
    <source>
        <strain evidence="9 10">RCC1871</strain>
    </source>
</reference>
<feature type="binding site" description="axial binding residue" evidence="6">
    <location>
        <position position="141"/>
    </location>
    <ligand>
        <name>chlorophyll b</name>
        <dbReference type="ChEBI" id="CHEBI:61721"/>
        <label>1</label>
    </ligand>
    <ligandPart>
        <name>Mg</name>
        <dbReference type="ChEBI" id="CHEBI:25107"/>
    </ligandPart>
</feature>
<dbReference type="EMBL" id="CP151509">
    <property type="protein sequence ID" value="WZN64223.1"/>
    <property type="molecule type" value="Genomic_DNA"/>
</dbReference>
<evidence type="ECO:0000313" key="9">
    <source>
        <dbReference type="EMBL" id="WZN64223.1"/>
    </source>
</evidence>